<keyword evidence="9 11" id="KW-1133">Transmembrane helix</keyword>
<dbReference type="Gene3D" id="3.40.50.1000">
    <property type="entry name" value="HAD superfamily/HAD-like"/>
    <property type="match status" value="1"/>
</dbReference>
<comment type="caution">
    <text evidence="13">The sequence shown here is derived from an EMBL/GenBank/DDBJ whole genome shotgun (WGS) entry which is preliminary data.</text>
</comment>
<comment type="subcellular location">
    <subcellularLocation>
        <location evidence="1">Cell membrane</location>
        <topology evidence="1">Multi-pass membrane protein</topology>
    </subcellularLocation>
</comment>
<evidence type="ECO:0000256" key="3">
    <source>
        <dbReference type="ARBA" id="ARBA00022475"/>
    </source>
</evidence>
<evidence type="ECO:0000256" key="4">
    <source>
        <dbReference type="ARBA" id="ARBA00022692"/>
    </source>
</evidence>
<dbReference type="Gene3D" id="3.30.70.100">
    <property type="match status" value="1"/>
</dbReference>
<dbReference type="NCBIfam" id="TIGR01525">
    <property type="entry name" value="ATPase-IB_hvy"/>
    <property type="match status" value="1"/>
</dbReference>
<evidence type="ECO:0000256" key="8">
    <source>
        <dbReference type="ARBA" id="ARBA00022967"/>
    </source>
</evidence>
<dbReference type="Gene3D" id="2.70.150.10">
    <property type="entry name" value="Calcium-transporting ATPase, cytoplasmic transduction domain A"/>
    <property type="match status" value="1"/>
</dbReference>
<feature type="transmembrane region" description="Helical" evidence="11">
    <location>
        <begin position="342"/>
        <end position="361"/>
    </location>
</feature>
<dbReference type="PROSITE" id="PS50846">
    <property type="entry name" value="HMA_2"/>
    <property type="match status" value="1"/>
</dbReference>
<evidence type="ECO:0000256" key="10">
    <source>
        <dbReference type="ARBA" id="ARBA00023136"/>
    </source>
</evidence>
<reference evidence="13" key="2">
    <citation type="journal article" date="2021" name="PeerJ">
        <title>Extensive microbial diversity within the chicken gut microbiome revealed by metagenomics and culture.</title>
        <authorList>
            <person name="Gilroy R."/>
            <person name="Ravi A."/>
            <person name="Getino M."/>
            <person name="Pursley I."/>
            <person name="Horton D.L."/>
            <person name="Alikhan N.F."/>
            <person name="Baker D."/>
            <person name="Gharbi K."/>
            <person name="Hall N."/>
            <person name="Watson M."/>
            <person name="Adriaenssens E.M."/>
            <person name="Foster-Nyarko E."/>
            <person name="Jarju S."/>
            <person name="Secka A."/>
            <person name="Antonio M."/>
            <person name="Oren A."/>
            <person name="Chaudhuri R.R."/>
            <person name="La Ragione R."/>
            <person name="Hildebrand F."/>
            <person name="Pallen M.J."/>
        </authorList>
    </citation>
    <scope>NUCLEOTIDE SEQUENCE</scope>
    <source>
        <strain evidence="13">CHK158-818</strain>
    </source>
</reference>
<dbReference type="Pfam" id="PF00122">
    <property type="entry name" value="E1-E2_ATPase"/>
    <property type="match status" value="1"/>
</dbReference>
<sequence>MGKVVSKIYPVLDMHCAACAQAVEKGVKNLRGVEKADVNLALNVLYIDFDKDKISPESLKKEVQALGYDLIIEEENSFEKQEKEQKKHYRQMKRRTVGAWLFSIPVFLLSMGFIHAENANWIMLALTLPVMLLFGRSFYISGFKQLWHFRANMDTLVALSTTIAFLFSLFNTLYPEFWERQNIEPHVYYEAVDVVIAFVLLGKLMEERAKGSTTEALKKLIGLQARKARVETDEGLKIIPVSLLKKDMIVSIRPGEKIPVDGILTEGSSFVDESMITGEPVAVEKDPGSKVYAGTINQKGAFRFRATEVGADTFLSQIIRMVQEAQGSKAPVQRLVDKISNIFVPAVIGIAILTCILWMVIGGTPYFSYALLSAVSVLVIACPCALGLATPTALMVGIGKGAENHILIKEALALEQMKRVDTVVFDKTGTLTKGRPSVVQLVRMGRETDMVIPLLYRAEQMSEHPLAEAMVKYIEANGLLTYYRNDTIEDFTAVSGKGVLFRCGQERYWVGNEALLS</sequence>
<dbReference type="InterPro" id="IPR017969">
    <property type="entry name" value="Heavy-metal-associated_CS"/>
</dbReference>
<dbReference type="Proteomes" id="UP000824112">
    <property type="component" value="Unassembled WGS sequence"/>
</dbReference>
<dbReference type="GO" id="GO:0043682">
    <property type="term" value="F:P-type divalent copper transporter activity"/>
    <property type="evidence" value="ECO:0007669"/>
    <property type="project" value="TreeGrafter"/>
</dbReference>
<dbReference type="PRINTS" id="PR00119">
    <property type="entry name" value="CATATPASE"/>
</dbReference>
<protein>
    <submittedName>
        <fullName evidence="13">Heavy metal translocating P-type ATPase</fullName>
    </submittedName>
</protein>
<feature type="transmembrane region" description="Helical" evidence="11">
    <location>
        <begin position="97"/>
        <end position="115"/>
    </location>
</feature>
<keyword evidence="7 11" id="KW-0067">ATP-binding</keyword>
<evidence type="ECO:0000256" key="9">
    <source>
        <dbReference type="ARBA" id="ARBA00022989"/>
    </source>
</evidence>
<dbReference type="AlphaFoldDB" id="A0A9D1SCU4"/>
<keyword evidence="6 11" id="KW-0547">Nucleotide-binding</keyword>
<organism evidence="13 14">
    <name type="scientific">Candidatus Gallibacteroides avistercoris</name>
    <dbReference type="NCBI Taxonomy" id="2840833"/>
    <lineage>
        <taxon>Bacteria</taxon>
        <taxon>Pseudomonadati</taxon>
        <taxon>Bacteroidota</taxon>
        <taxon>Bacteroidia</taxon>
        <taxon>Bacteroidales</taxon>
        <taxon>Bacteroidaceae</taxon>
        <taxon>Bacteroidaceae incertae sedis</taxon>
        <taxon>Candidatus Gallibacteroides</taxon>
    </lineage>
</organism>
<dbReference type="InterPro" id="IPR036163">
    <property type="entry name" value="HMA_dom_sf"/>
</dbReference>
<evidence type="ECO:0000313" key="13">
    <source>
        <dbReference type="EMBL" id="HIU54877.1"/>
    </source>
</evidence>
<feature type="transmembrane region" description="Helical" evidence="11">
    <location>
        <begin position="186"/>
        <end position="205"/>
    </location>
</feature>
<dbReference type="CDD" id="cd00371">
    <property type="entry name" value="HMA"/>
    <property type="match status" value="1"/>
</dbReference>
<dbReference type="GO" id="GO:0005507">
    <property type="term" value="F:copper ion binding"/>
    <property type="evidence" value="ECO:0007669"/>
    <property type="project" value="TreeGrafter"/>
</dbReference>
<evidence type="ECO:0000256" key="1">
    <source>
        <dbReference type="ARBA" id="ARBA00004651"/>
    </source>
</evidence>
<dbReference type="PROSITE" id="PS00154">
    <property type="entry name" value="ATPASE_E1_E2"/>
    <property type="match status" value="1"/>
</dbReference>
<evidence type="ECO:0000256" key="11">
    <source>
        <dbReference type="RuleBase" id="RU362081"/>
    </source>
</evidence>
<evidence type="ECO:0000256" key="6">
    <source>
        <dbReference type="ARBA" id="ARBA00022741"/>
    </source>
</evidence>
<name>A0A9D1SCU4_9BACT</name>
<feature type="transmembrane region" description="Helical" evidence="11">
    <location>
        <begin position="121"/>
        <end position="143"/>
    </location>
</feature>
<feature type="domain" description="HMA" evidence="12">
    <location>
        <begin position="5"/>
        <end position="71"/>
    </location>
</feature>
<evidence type="ECO:0000256" key="5">
    <source>
        <dbReference type="ARBA" id="ARBA00022723"/>
    </source>
</evidence>
<evidence type="ECO:0000313" key="14">
    <source>
        <dbReference type="Proteomes" id="UP000824112"/>
    </source>
</evidence>
<evidence type="ECO:0000256" key="7">
    <source>
        <dbReference type="ARBA" id="ARBA00022840"/>
    </source>
</evidence>
<dbReference type="SUPFAM" id="SSF81660">
    <property type="entry name" value="Metal cation-transporting ATPase, ATP-binding domain N"/>
    <property type="match status" value="1"/>
</dbReference>
<keyword evidence="4 11" id="KW-0812">Transmembrane</keyword>
<dbReference type="InterPro" id="IPR023214">
    <property type="entry name" value="HAD_sf"/>
</dbReference>
<dbReference type="InterPro" id="IPR018303">
    <property type="entry name" value="ATPase_P-typ_P_site"/>
</dbReference>
<dbReference type="GO" id="GO:0005524">
    <property type="term" value="F:ATP binding"/>
    <property type="evidence" value="ECO:0007669"/>
    <property type="project" value="UniProtKB-UniRule"/>
</dbReference>
<dbReference type="InterPro" id="IPR001757">
    <property type="entry name" value="P_typ_ATPase"/>
</dbReference>
<dbReference type="SUPFAM" id="SSF81653">
    <property type="entry name" value="Calcium ATPase, transduction domain A"/>
    <property type="match status" value="1"/>
</dbReference>
<dbReference type="Gene3D" id="3.40.1110.10">
    <property type="entry name" value="Calcium-transporting ATPase, cytoplasmic domain N"/>
    <property type="match status" value="1"/>
</dbReference>
<dbReference type="InterPro" id="IPR008250">
    <property type="entry name" value="ATPase_P-typ_transduc_dom_A_sf"/>
</dbReference>
<dbReference type="GO" id="GO:0005886">
    <property type="term" value="C:plasma membrane"/>
    <property type="evidence" value="ECO:0007669"/>
    <property type="project" value="UniProtKB-SubCell"/>
</dbReference>
<feature type="transmembrane region" description="Helical" evidence="11">
    <location>
        <begin position="155"/>
        <end position="174"/>
    </location>
</feature>
<dbReference type="NCBIfam" id="TIGR01494">
    <property type="entry name" value="ATPase_P-type"/>
    <property type="match status" value="1"/>
</dbReference>
<dbReference type="PROSITE" id="PS01047">
    <property type="entry name" value="HMA_1"/>
    <property type="match status" value="1"/>
</dbReference>
<dbReference type="PANTHER" id="PTHR43520">
    <property type="entry name" value="ATP7, ISOFORM B"/>
    <property type="match status" value="1"/>
</dbReference>
<dbReference type="EMBL" id="DVNA01000083">
    <property type="protein sequence ID" value="HIU54877.1"/>
    <property type="molecule type" value="Genomic_DNA"/>
</dbReference>
<gene>
    <name evidence="13" type="ORF">IAB03_03600</name>
</gene>
<dbReference type="InterPro" id="IPR059000">
    <property type="entry name" value="ATPase_P-type_domA"/>
</dbReference>
<feature type="non-terminal residue" evidence="13">
    <location>
        <position position="517"/>
    </location>
</feature>
<dbReference type="Pfam" id="PF00403">
    <property type="entry name" value="HMA"/>
    <property type="match status" value="1"/>
</dbReference>
<dbReference type="InterPro" id="IPR023298">
    <property type="entry name" value="ATPase_P-typ_TM_dom_sf"/>
</dbReference>
<dbReference type="GO" id="GO:0060003">
    <property type="term" value="P:copper ion export"/>
    <property type="evidence" value="ECO:0007669"/>
    <property type="project" value="UniProtKB-ARBA"/>
</dbReference>
<dbReference type="InterPro" id="IPR006121">
    <property type="entry name" value="HMA_dom"/>
</dbReference>
<dbReference type="FunFam" id="2.70.150.10:FF:000020">
    <property type="entry name" value="Copper-exporting P-type ATPase A"/>
    <property type="match status" value="1"/>
</dbReference>
<keyword evidence="5 11" id="KW-0479">Metal-binding</keyword>
<dbReference type="InterPro" id="IPR027256">
    <property type="entry name" value="P-typ_ATPase_IB"/>
</dbReference>
<dbReference type="GO" id="GO:0055070">
    <property type="term" value="P:copper ion homeostasis"/>
    <property type="evidence" value="ECO:0007669"/>
    <property type="project" value="TreeGrafter"/>
</dbReference>
<reference evidence="13" key="1">
    <citation type="submission" date="2020-10" db="EMBL/GenBank/DDBJ databases">
        <authorList>
            <person name="Gilroy R."/>
        </authorList>
    </citation>
    <scope>NUCLEOTIDE SEQUENCE</scope>
    <source>
        <strain evidence="13">CHK158-818</strain>
    </source>
</reference>
<evidence type="ECO:0000256" key="2">
    <source>
        <dbReference type="ARBA" id="ARBA00006024"/>
    </source>
</evidence>
<keyword evidence="8" id="KW-1278">Translocase</keyword>
<dbReference type="Pfam" id="PF00702">
    <property type="entry name" value="Hydrolase"/>
    <property type="match status" value="1"/>
</dbReference>
<keyword evidence="3 11" id="KW-1003">Cell membrane</keyword>
<dbReference type="PANTHER" id="PTHR43520:SF8">
    <property type="entry name" value="P-TYPE CU(+) TRANSPORTER"/>
    <property type="match status" value="1"/>
</dbReference>
<feature type="transmembrane region" description="Helical" evidence="11">
    <location>
        <begin position="367"/>
        <end position="390"/>
    </location>
</feature>
<comment type="similarity">
    <text evidence="2 11">Belongs to the cation transport ATPase (P-type) (TC 3.A.3) family. Type IB subfamily.</text>
</comment>
<dbReference type="SUPFAM" id="SSF81665">
    <property type="entry name" value="Calcium ATPase, transmembrane domain M"/>
    <property type="match status" value="1"/>
</dbReference>
<proteinExistence type="inferred from homology"/>
<dbReference type="GO" id="GO:0016887">
    <property type="term" value="F:ATP hydrolysis activity"/>
    <property type="evidence" value="ECO:0007669"/>
    <property type="project" value="InterPro"/>
</dbReference>
<dbReference type="SUPFAM" id="SSF55008">
    <property type="entry name" value="HMA, heavy metal-associated domain"/>
    <property type="match status" value="1"/>
</dbReference>
<accession>A0A9D1SCU4</accession>
<keyword evidence="10 11" id="KW-0472">Membrane</keyword>
<dbReference type="InterPro" id="IPR023299">
    <property type="entry name" value="ATPase_P-typ_cyto_dom_N"/>
</dbReference>
<dbReference type="PRINTS" id="PR00943">
    <property type="entry name" value="CUATPASE"/>
</dbReference>
<evidence type="ECO:0000259" key="12">
    <source>
        <dbReference type="PROSITE" id="PS50846"/>
    </source>
</evidence>